<dbReference type="InterPro" id="IPR011008">
    <property type="entry name" value="Dimeric_a/b-barrel"/>
</dbReference>
<dbReference type="KEGG" id="nou:Natoc_1108"/>
<dbReference type="Proteomes" id="UP000010878">
    <property type="component" value="Chromosome"/>
</dbReference>
<name>L0JW06_9EURY</name>
<protein>
    <recommendedName>
        <fullName evidence="1">EthD domain-containing protein</fullName>
    </recommendedName>
</protein>
<organism evidence="2 3">
    <name type="scientific">Natronococcus occultus SP4</name>
    <dbReference type="NCBI Taxonomy" id="694430"/>
    <lineage>
        <taxon>Archaea</taxon>
        <taxon>Methanobacteriati</taxon>
        <taxon>Methanobacteriota</taxon>
        <taxon>Stenosarchaea group</taxon>
        <taxon>Halobacteria</taxon>
        <taxon>Halobacteriales</taxon>
        <taxon>Natrialbaceae</taxon>
        <taxon>Natronococcus</taxon>
    </lineage>
</organism>
<evidence type="ECO:0000313" key="2">
    <source>
        <dbReference type="EMBL" id="AGB36946.1"/>
    </source>
</evidence>
<reference evidence="2 3" key="1">
    <citation type="submission" date="2012-11" db="EMBL/GenBank/DDBJ databases">
        <title>FINISHED of Natronococcus occultus SP4, DSM 3396.</title>
        <authorList>
            <consortium name="DOE Joint Genome Institute"/>
            <person name="Eisen J."/>
            <person name="Huntemann M."/>
            <person name="Wei C.-L."/>
            <person name="Han J."/>
            <person name="Detter J.C."/>
            <person name="Han C."/>
            <person name="Tapia R."/>
            <person name="Chen A."/>
            <person name="Kyrpides N."/>
            <person name="Mavromatis K."/>
            <person name="Markowitz V."/>
            <person name="Szeto E."/>
            <person name="Ivanova N."/>
            <person name="Mikhailova N."/>
            <person name="Ovchinnikova G."/>
            <person name="Pagani I."/>
            <person name="Pati A."/>
            <person name="Goodwin L."/>
            <person name="Nordberg H.P."/>
            <person name="Cantor M.N."/>
            <person name="Hua S.X."/>
            <person name="Woyke T."/>
            <person name="Eisen J."/>
            <person name="Klenk H.-P."/>
            <person name="Klenk H.-P."/>
        </authorList>
    </citation>
    <scope>NUCLEOTIDE SEQUENCE [LARGE SCALE GENOMIC DNA]</scope>
    <source>
        <strain evidence="2 3">SP4</strain>
    </source>
</reference>
<dbReference type="AlphaFoldDB" id="L0JW06"/>
<dbReference type="STRING" id="694430.Natoc_1108"/>
<dbReference type="eggNOG" id="arCOG10140">
    <property type="taxonomic scope" value="Archaea"/>
</dbReference>
<evidence type="ECO:0000313" key="3">
    <source>
        <dbReference type="Proteomes" id="UP000010878"/>
    </source>
</evidence>
<proteinExistence type="predicted"/>
<keyword evidence="3" id="KW-1185">Reference proteome</keyword>
<feature type="domain" description="EthD" evidence="1">
    <location>
        <begin position="12"/>
        <end position="89"/>
    </location>
</feature>
<dbReference type="EMBL" id="CP003929">
    <property type="protein sequence ID" value="AGB36946.1"/>
    <property type="molecule type" value="Genomic_DNA"/>
</dbReference>
<dbReference type="GeneID" id="14402468"/>
<gene>
    <name evidence="2" type="ORF">Natoc_1108</name>
</gene>
<dbReference type="InterPro" id="IPR009799">
    <property type="entry name" value="EthD_dom"/>
</dbReference>
<dbReference type="Gene3D" id="3.30.70.100">
    <property type="match status" value="1"/>
</dbReference>
<sequence>MIKQVEFLVRRDEYDHEEFVEWWQGDHADLARDLPGLKRYSTSVPTNPEAVAYDGVLELAFDDMAALEDAFDSETGQAVMADAADYIDFDAGERMIVEETVHVDER</sequence>
<dbReference type="SUPFAM" id="SSF54909">
    <property type="entry name" value="Dimeric alpha+beta barrel"/>
    <property type="match status" value="1"/>
</dbReference>
<dbReference type="Pfam" id="PF07110">
    <property type="entry name" value="EthD"/>
    <property type="match status" value="1"/>
</dbReference>
<evidence type="ECO:0000259" key="1">
    <source>
        <dbReference type="Pfam" id="PF07110"/>
    </source>
</evidence>
<dbReference type="RefSeq" id="WP_015320398.1">
    <property type="nucleotide sequence ID" value="NC_019974.1"/>
</dbReference>
<dbReference type="GO" id="GO:0016491">
    <property type="term" value="F:oxidoreductase activity"/>
    <property type="evidence" value="ECO:0007669"/>
    <property type="project" value="InterPro"/>
</dbReference>
<dbReference type="NCBIfam" id="TIGR02118">
    <property type="entry name" value="EthD family reductase"/>
    <property type="match status" value="1"/>
</dbReference>
<dbReference type="HOGENOM" id="CLU_115019_3_3_2"/>
<accession>L0JW06</accession>
<dbReference type="OrthoDB" id="172569at2157"/>